<comment type="caution">
    <text evidence="2">The sequence shown here is derived from an EMBL/GenBank/DDBJ whole genome shotgun (WGS) entry which is preliminary data.</text>
</comment>
<protein>
    <recommendedName>
        <fullName evidence="4">DUF1134 domain-containing protein</fullName>
    </recommendedName>
</protein>
<evidence type="ECO:0008006" key="4">
    <source>
        <dbReference type="Google" id="ProtNLM"/>
    </source>
</evidence>
<proteinExistence type="predicted"/>
<feature type="chain" id="PRO_5023081363" description="DUF1134 domain-containing protein" evidence="1">
    <location>
        <begin position="31"/>
        <end position="148"/>
    </location>
</feature>
<reference evidence="2 3" key="1">
    <citation type="submission" date="2019-06" db="EMBL/GenBank/DDBJ databases">
        <title>New taxonomy in bacterial strain CC-CFT640, isolated from vineyard.</title>
        <authorList>
            <person name="Lin S.-Y."/>
            <person name="Tsai C.-F."/>
            <person name="Young C.-C."/>
        </authorList>
    </citation>
    <scope>NUCLEOTIDE SEQUENCE [LARGE SCALE GENOMIC DNA]</scope>
    <source>
        <strain evidence="2 3">CC-CFT640</strain>
    </source>
</reference>
<dbReference type="AlphaFoldDB" id="A0A5C8PNB2"/>
<name>A0A5C8PNB2_9HYPH</name>
<accession>A0A5C8PNB2</accession>
<evidence type="ECO:0000256" key="1">
    <source>
        <dbReference type="SAM" id="SignalP"/>
    </source>
</evidence>
<sequence length="148" mass="15140">MAKQWGTAAGAVLASFVCGAGMLAPAIAQAPSGTVEINQVQIAFLVSGNLGSGKIQFQGRTYSFSIGGLGIGGIGINRLDAVGTVYGLTRIEQFPGLYGGARTGIAAGDTGRGQLWLENTNGVRMNLRARREGLALTVGADGIVVQMK</sequence>
<keyword evidence="1" id="KW-0732">Signal</keyword>
<dbReference type="RefSeq" id="WP_147847459.1">
    <property type="nucleotide sequence ID" value="NZ_VDUZ01000013.1"/>
</dbReference>
<organism evidence="2 3">
    <name type="scientific">Vineibacter terrae</name>
    <dbReference type="NCBI Taxonomy" id="2586908"/>
    <lineage>
        <taxon>Bacteria</taxon>
        <taxon>Pseudomonadati</taxon>
        <taxon>Pseudomonadota</taxon>
        <taxon>Alphaproteobacteria</taxon>
        <taxon>Hyphomicrobiales</taxon>
        <taxon>Vineibacter</taxon>
    </lineage>
</organism>
<feature type="signal peptide" evidence="1">
    <location>
        <begin position="1"/>
        <end position="30"/>
    </location>
</feature>
<dbReference type="OrthoDB" id="7068882at2"/>
<gene>
    <name evidence="2" type="ORF">FHP25_13470</name>
</gene>
<evidence type="ECO:0000313" key="2">
    <source>
        <dbReference type="EMBL" id="TXL75657.1"/>
    </source>
</evidence>
<evidence type="ECO:0000313" key="3">
    <source>
        <dbReference type="Proteomes" id="UP000321638"/>
    </source>
</evidence>
<dbReference type="EMBL" id="VDUZ01000013">
    <property type="protein sequence ID" value="TXL75657.1"/>
    <property type="molecule type" value="Genomic_DNA"/>
</dbReference>
<keyword evidence="3" id="KW-1185">Reference proteome</keyword>
<dbReference type="Proteomes" id="UP000321638">
    <property type="component" value="Unassembled WGS sequence"/>
</dbReference>